<feature type="transmembrane region" description="Helical" evidence="3">
    <location>
        <begin position="837"/>
        <end position="857"/>
    </location>
</feature>
<dbReference type="InParanoid" id="A0A1E7FZC7"/>
<organism evidence="5 6">
    <name type="scientific">Fragilariopsis cylindrus CCMP1102</name>
    <dbReference type="NCBI Taxonomy" id="635003"/>
    <lineage>
        <taxon>Eukaryota</taxon>
        <taxon>Sar</taxon>
        <taxon>Stramenopiles</taxon>
        <taxon>Ochrophyta</taxon>
        <taxon>Bacillariophyta</taxon>
        <taxon>Bacillariophyceae</taxon>
        <taxon>Bacillariophycidae</taxon>
        <taxon>Bacillariales</taxon>
        <taxon>Bacillariaceae</taxon>
        <taxon>Fragilariopsis</taxon>
    </lineage>
</organism>
<feature type="transmembrane region" description="Helical" evidence="3">
    <location>
        <begin position="1065"/>
        <end position="1084"/>
    </location>
</feature>
<feature type="region of interest" description="Disordered" evidence="2">
    <location>
        <begin position="452"/>
        <end position="495"/>
    </location>
</feature>
<keyword evidence="3" id="KW-0812">Transmembrane</keyword>
<feature type="transmembrane region" description="Helical" evidence="3">
    <location>
        <begin position="932"/>
        <end position="950"/>
    </location>
</feature>
<dbReference type="AlphaFoldDB" id="A0A1E7FZC7"/>
<sequence>MFNSTFLDYLLNPISNNTTAIKSTTSTSLFLLSALGSILITVVCLLIFGLAIHKNWNDNLTPRAANLPKDVLKNALLYYHNQNKNKTNKYMDKLTSFYPTALIVWSYNLTYKQCLQGIPGTGTRNKGWDGPLLKVNLDGVILLKYHTLLFKISLLVAMLCTFVLLPIYATATCDPDTFGYGNYINRTLDSTVFADALKGIVPVPGKVINDDDYSNSNKTGSGMNQTRNETSSSNDDRSLQGQLWVAGQTWRIAATVICCLIIYIYTFYLLTCEWIENIALRRIYFLEAGHFPQRMQELNKFAIDARNKNEECNDDKANDLKEDEEVLPPWKTHPEIRETPPSVGIYSVMFQLPKSMVTYDTEGATPIERQLVATTNFFDEIVPPQDGFSSSVAAVTMIPKASLVAKAWTKWVACEQKLQMLRYINKRIGILTNQQDELNMHQRGLRSTLLSSPSLLSSPLHQKQENDDRDSDKDEDNDNDDDNDEETGHVHVQTSGEPKFRYEDFDVMEYAKSLGFREEVDNMHDFILGMGIEEFSVFAYQSALLAGGPGLNKKVFNFYSIEKLKEEEEDVLEELKESNNELIEARANVVAQDDDLELPQSGRHDVVHSVISQEELTINNPEEDEKECETRSSDMSKNDNVSSTIGIRQRRCVGTSSTNYSSHLDSDQWELARRETLAMKSNQENEIKDGPLKTKIGLMAGCLSRIWNGIEPTVTTPKYYGRKTDDEEAKAFVTNLQHPSYAVVTFTSRHSAIIARQCLADGGAINAWVQVDGIPIYPLADSPPLICFPRGCIVYTILVLFTCFYTVPVNLINKMVLNPDLWSKALSAFNKDDVQKFTTFLSGFSQSLIFVVCPPIFKFLADSEGSSSSMEKAEQKAMIFFWYFYIVVRFLGQIVLNGIQQFFNGGGTAEAIVSSGLSTLGNSAPLNLGPTAISYIIFSGGISWPILYFLQAPNFGTSIIRLGWINRMLKGGGSGTEVPYRIYIDSGYIFSCLTALAPICPLVGTFGLFYFIALSPMLRWLVCFAYRPRFDGGGDKWPKLHHLIISSLLLGQLITALTIMLKQNFVAGIIIGFMIIPTLLYNSIILEKFLRPYQDAALLQTGRLHYNCSSASYSWMEREEMRRWLVDCHKASYVPTCLSGGSKNLLTAEPAITTATDEDIDIEDHANTANLQSVQNLLVRQKTQKGGILRRQRYNIS</sequence>
<dbReference type="KEGG" id="fcy:FRACYDRAFT_233669"/>
<evidence type="ECO:0000313" key="5">
    <source>
        <dbReference type="EMBL" id="OEU23500.1"/>
    </source>
</evidence>
<feature type="coiled-coil region" evidence="1">
    <location>
        <begin position="561"/>
        <end position="592"/>
    </location>
</feature>
<feature type="transmembrane region" description="Helical" evidence="3">
    <location>
        <begin position="877"/>
        <end position="896"/>
    </location>
</feature>
<feature type="compositionally biased region" description="Acidic residues" evidence="2">
    <location>
        <begin position="473"/>
        <end position="485"/>
    </location>
</feature>
<protein>
    <recommendedName>
        <fullName evidence="4">CSC1/OSCA1-like 7TM region domain-containing protein</fullName>
    </recommendedName>
</protein>
<feature type="compositionally biased region" description="Basic and acidic residues" evidence="2">
    <location>
        <begin position="628"/>
        <end position="637"/>
    </location>
</feature>
<feature type="region of interest" description="Disordered" evidence="2">
    <location>
        <begin position="211"/>
        <end position="237"/>
    </location>
</feature>
<dbReference type="OrthoDB" id="2150324at2759"/>
<evidence type="ECO:0000259" key="4">
    <source>
        <dbReference type="Pfam" id="PF02714"/>
    </source>
</evidence>
<feature type="domain" description="CSC1/OSCA1-like 7TM region" evidence="4">
    <location>
        <begin position="792"/>
        <end position="1058"/>
    </location>
</feature>
<evidence type="ECO:0000313" key="6">
    <source>
        <dbReference type="Proteomes" id="UP000095751"/>
    </source>
</evidence>
<dbReference type="GO" id="GO:0005886">
    <property type="term" value="C:plasma membrane"/>
    <property type="evidence" value="ECO:0007669"/>
    <property type="project" value="TreeGrafter"/>
</dbReference>
<keyword evidence="1" id="KW-0175">Coiled coil</keyword>
<reference evidence="5 6" key="1">
    <citation type="submission" date="2016-09" db="EMBL/GenBank/DDBJ databases">
        <title>Extensive genetic diversity and differential bi-allelic expression allows diatom success in the polar Southern Ocean.</title>
        <authorList>
            <consortium name="DOE Joint Genome Institute"/>
            <person name="Mock T."/>
            <person name="Otillar R.P."/>
            <person name="Strauss J."/>
            <person name="Dupont C."/>
            <person name="Frickenhaus S."/>
            <person name="Maumus F."/>
            <person name="Mcmullan M."/>
            <person name="Sanges R."/>
            <person name="Schmutz J."/>
            <person name="Toseland A."/>
            <person name="Valas R."/>
            <person name="Veluchamy A."/>
            <person name="Ward B.J."/>
            <person name="Allen A."/>
            <person name="Barry K."/>
            <person name="Falciatore A."/>
            <person name="Ferrante M."/>
            <person name="Fortunato A.E."/>
            <person name="Gloeckner G."/>
            <person name="Gruber A."/>
            <person name="Hipkin R."/>
            <person name="Janech M."/>
            <person name="Kroth P."/>
            <person name="Leese F."/>
            <person name="Lindquist E."/>
            <person name="Lyon B.R."/>
            <person name="Martin J."/>
            <person name="Mayer C."/>
            <person name="Parker M."/>
            <person name="Quesneville H."/>
            <person name="Raymond J."/>
            <person name="Uhlig C."/>
            <person name="Valentin K.U."/>
            <person name="Worden A.Z."/>
            <person name="Armbrust E.V."/>
            <person name="Bowler C."/>
            <person name="Green B."/>
            <person name="Moulton V."/>
            <person name="Van Oosterhout C."/>
            <person name="Grigoriev I."/>
        </authorList>
    </citation>
    <scope>NUCLEOTIDE SEQUENCE [LARGE SCALE GENOMIC DNA]</scope>
    <source>
        <strain evidence="5 6">CCMP1102</strain>
    </source>
</reference>
<feature type="transmembrane region" description="Helical" evidence="3">
    <location>
        <begin position="1040"/>
        <end position="1059"/>
    </location>
</feature>
<dbReference type="InterPro" id="IPR003864">
    <property type="entry name" value="CSC1/OSCA1-like_7TM"/>
</dbReference>
<dbReference type="Proteomes" id="UP000095751">
    <property type="component" value="Unassembled WGS sequence"/>
</dbReference>
<dbReference type="GO" id="GO:0005227">
    <property type="term" value="F:calcium-activated cation channel activity"/>
    <property type="evidence" value="ECO:0007669"/>
    <property type="project" value="InterPro"/>
</dbReference>
<accession>A0A1E7FZC7</accession>
<evidence type="ECO:0000256" key="2">
    <source>
        <dbReference type="SAM" id="MobiDB-lite"/>
    </source>
</evidence>
<feature type="compositionally biased region" description="Polar residues" evidence="2">
    <location>
        <begin position="214"/>
        <end position="233"/>
    </location>
</feature>
<name>A0A1E7FZC7_9STRA</name>
<feature type="transmembrane region" description="Helical" evidence="3">
    <location>
        <begin position="252"/>
        <end position="272"/>
    </location>
</feature>
<feature type="transmembrane region" description="Helical" evidence="3">
    <location>
        <begin position="792"/>
        <end position="817"/>
    </location>
</feature>
<dbReference type="PANTHER" id="PTHR13018:SF5">
    <property type="entry name" value="RE44586P"/>
    <property type="match status" value="1"/>
</dbReference>
<feature type="transmembrane region" description="Helical" evidence="3">
    <location>
        <begin position="29"/>
        <end position="52"/>
    </location>
</feature>
<evidence type="ECO:0000256" key="3">
    <source>
        <dbReference type="SAM" id="Phobius"/>
    </source>
</evidence>
<keyword evidence="3" id="KW-0472">Membrane</keyword>
<dbReference type="PANTHER" id="PTHR13018">
    <property type="entry name" value="PROBABLE MEMBRANE PROTEIN DUF221-RELATED"/>
    <property type="match status" value="1"/>
</dbReference>
<dbReference type="EMBL" id="KV784353">
    <property type="protein sequence ID" value="OEU23500.1"/>
    <property type="molecule type" value="Genomic_DNA"/>
</dbReference>
<proteinExistence type="predicted"/>
<keyword evidence="3" id="KW-1133">Transmembrane helix</keyword>
<gene>
    <name evidence="5" type="ORF">FRACYDRAFT_233669</name>
</gene>
<feature type="compositionally biased region" description="Basic and acidic residues" evidence="2">
    <location>
        <begin position="462"/>
        <end position="472"/>
    </location>
</feature>
<dbReference type="Pfam" id="PF02714">
    <property type="entry name" value="RSN1_7TM"/>
    <property type="match status" value="1"/>
</dbReference>
<feature type="transmembrane region" description="Helical" evidence="3">
    <location>
        <begin position="987"/>
        <end position="1004"/>
    </location>
</feature>
<keyword evidence="6" id="KW-1185">Reference proteome</keyword>
<evidence type="ECO:0000256" key="1">
    <source>
        <dbReference type="SAM" id="Coils"/>
    </source>
</evidence>
<feature type="transmembrane region" description="Helical" evidence="3">
    <location>
        <begin position="148"/>
        <end position="169"/>
    </location>
</feature>
<feature type="region of interest" description="Disordered" evidence="2">
    <location>
        <begin position="621"/>
        <end position="641"/>
    </location>
</feature>
<dbReference type="InterPro" id="IPR045122">
    <property type="entry name" value="Csc1-like"/>
</dbReference>